<dbReference type="Proteomes" id="UP001063166">
    <property type="component" value="Unassembled WGS sequence"/>
</dbReference>
<name>A0A9P3PPW7_LYOSH</name>
<dbReference type="AlphaFoldDB" id="A0A9P3PPW7"/>
<accession>A0A9P3PPW7</accession>
<protein>
    <submittedName>
        <fullName evidence="2">Uncharacterized protein</fullName>
    </submittedName>
</protein>
<keyword evidence="3" id="KW-1185">Reference proteome</keyword>
<feature type="region of interest" description="Disordered" evidence="1">
    <location>
        <begin position="100"/>
        <end position="137"/>
    </location>
</feature>
<sequence length="166" mass="18425">MAPKPGIAVIVPKDTIAYHLHSKFVYVKPAGTYEQAIEVAQQEFPDELGDIPCDRISLSLHTKLDSGVHDVRISESAWPAIVGSPHRSPSGLKVIDIHVKPLPPRRQSTPDSDHTPSPPRSKRLRRSPSPYPFLDTTSTSQSWFSKLFSSTRSPELKASARSRPRL</sequence>
<proteinExistence type="predicted"/>
<evidence type="ECO:0000313" key="3">
    <source>
        <dbReference type="Proteomes" id="UP001063166"/>
    </source>
</evidence>
<organism evidence="2 3">
    <name type="scientific">Lyophyllum shimeji</name>
    <name type="common">Hon-shimeji</name>
    <name type="synonym">Tricholoma shimeji</name>
    <dbReference type="NCBI Taxonomy" id="47721"/>
    <lineage>
        <taxon>Eukaryota</taxon>
        <taxon>Fungi</taxon>
        <taxon>Dikarya</taxon>
        <taxon>Basidiomycota</taxon>
        <taxon>Agaricomycotina</taxon>
        <taxon>Agaricomycetes</taxon>
        <taxon>Agaricomycetidae</taxon>
        <taxon>Agaricales</taxon>
        <taxon>Tricholomatineae</taxon>
        <taxon>Lyophyllaceae</taxon>
        <taxon>Lyophyllum</taxon>
    </lineage>
</organism>
<gene>
    <name evidence="2" type="ORF">LshimejAT787_0703850</name>
</gene>
<evidence type="ECO:0000256" key="1">
    <source>
        <dbReference type="SAM" id="MobiDB-lite"/>
    </source>
</evidence>
<reference evidence="2" key="1">
    <citation type="submission" date="2022-07" db="EMBL/GenBank/DDBJ databases">
        <title>The genome of Lyophyllum shimeji provides insight into the initial evolution of ectomycorrhizal fungal genome.</title>
        <authorList>
            <person name="Kobayashi Y."/>
            <person name="Shibata T."/>
            <person name="Hirakawa H."/>
            <person name="Shigenobu S."/>
            <person name="Nishiyama T."/>
            <person name="Yamada A."/>
            <person name="Hasebe M."/>
            <person name="Kawaguchi M."/>
        </authorList>
    </citation>
    <scope>NUCLEOTIDE SEQUENCE</scope>
    <source>
        <strain evidence="2">AT787</strain>
    </source>
</reference>
<comment type="caution">
    <text evidence="2">The sequence shown here is derived from an EMBL/GenBank/DDBJ whole genome shotgun (WGS) entry which is preliminary data.</text>
</comment>
<dbReference type="OrthoDB" id="3198848at2759"/>
<dbReference type="EMBL" id="BRPK01000007">
    <property type="protein sequence ID" value="GLB39875.1"/>
    <property type="molecule type" value="Genomic_DNA"/>
</dbReference>
<evidence type="ECO:0000313" key="2">
    <source>
        <dbReference type="EMBL" id="GLB39875.1"/>
    </source>
</evidence>